<reference evidence="4 5" key="1">
    <citation type="submission" date="2011-10" db="EMBL/GenBank/DDBJ databases">
        <title>The Improved High-Quality Draft genome of Leptonema illini DSM 21528.</title>
        <authorList>
            <consortium name="US DOE Joint Genome Institute (JGI-PGF)"/>
            <person name="Lucas S."/>
            <person name="Copeland A."/>
            <person name="Lapidus A."/>
            <person name="Glavina del Rio T."/>
            <person name="Dalin E."/>
            <person name="Tice H."/>
            <person name="Bruce D."/>
            <person name="Goodwin L."/>
            <person name="Pitluck S."/>
            <person name="Peters L."/>
            <person name="Mikhailova N."/>
            <person name="Held B."/>
            <person name="Kyrpides N."/>
            <person name="Mavromatis K."/>
            <person name="Ivanova N."/>
            <person name="Markowitz V."/>
            <person name="Cheng J.-F."/>
            <person name="Hugenholtz P."/>
            <person name="Woyke T."/>
            <person name="Wu D."/>
            <person name="Gronow S."/>
            <person name="Wellnitz S."/>
            <person name="Brambilla E.-M."/>
            <person name="Klenk H.-P."/>
            <person name="Eisen J.A."/>
        </authorList>
    </citation>
    <scope>NUCLEOTIDE SEQUENCE [LARGE SCALE GENOMIC DNA]</scope>
    <source>
        <strain evidence="4 5">DSM 21528</strain>
    </source>
</reference>
<keyword evidence="2" id="KW-0560">Oxidoreductase</keyword>
<proteinExistence type="inferred from homology"/>
<name>H2CAC9_9LEPT</name>
<dbReference type="AlphaFoldDB" id="H2CAC9"/>
<dbReference type="GO" id="GO:0016491">
    <property type="term" value="F:oxidoreductase activity"/>
    <property type="evidence" value="ECO:0007669"/>
    <property type="project" value="UniProtKB-KW"/>
</dbReference>
<evidence type="ECO:0000256" key="1">
    <source>
        <dbReference type="ARBA" id="ARBA00006484"/>
    </source>
</evidence>
<dbReference type="RefSeq" id="WP_002773059.1">
    <property type="nucleotide sequence ID" value="NZ_JH597773.1"/>
</dbReference>
<dbReference type="SUPFAM" id="SSF51735">
    <property type="entry name" value="NAD(P)-binding Rossmann-fold domains"/>
    <property type="match status" value="1"/>
</dbReference>
<dbReference type="CDD" id="cd05233">
    <property type="entry name" value="SDR_c"/>
    <property type="match status" value="1"/>
</dbReference>
<accession>H2CAC9</accession>
<dbReference type="PRINTS" id="PR00080">
    <property type="entry name" value="SDRFAMILY"/>
</dbReference>
<organism evidence="4 5">
    <name type="scientific">Leptonema illini DSM 21528</name>
    <dbReference type="NCBI Taxonomy" id="929563"/>
    <lineage>
        <taxon>Bacteria</taxon>
        <taxon>Pseudomonadati</taxon>
        <taxon>Spirochaetota</taxon>
        <taxon>Spirochaetia</taxon>
        <taxon>Leptospirales</taxon>
        <taxon>Leptospiraceae</taxon>
        <taxon>Leptonema</taxon>
    </lineage>
</organism>
<evidence type="ECO:0000313" key="4">
    <source>
        <dbReference type="EMBL" id="EHQ07296.1"/>
    </source>
</evidence>
<dbReference type="STRING" id="183.GCA_002009735_03768"/>
<dbReference type="EMBL" id="JH597773">
    <property type="protein sequence ID" value="EHQ07296.1"/>
    <property type="molecule type" value="Genomic_DNA"/>
</dbReference>
<dbReference type="Gene3D" id="3.40.50.720">
    <property type="entry name" value="NAD(P)-binding Rossmann-like Domain"/>
    <property type="match status" value="1"/>
</dbReference>
<evidence type="ECO:0000256" key="2">
    <source>
        <dbReference type="ARBA" id="ARBA00023002"/>
    </source>
</evidence>
<dbReference type="Pfam" id="PF00106">
    <property type="entry name" value="adh_short"/>
    <property type="match status" value="1"/>
</dbReference>
<dbReference type="HOGENOM" id="CLU_010194_2_1_12"/>
<dbReference type="PANTHER" id="PTHR44196:SF1">
    <property type="entry name" value="DEHYDROGENASE_REDUCTASE SDR FAMILY MEMBER 7B"/>
    <property type="match status" value="1"/>
</dbReference>
<dbReference type="InterPro" id="IPR002347">
    <property type="entry name" value="SDR_fam"/>
</dbReference>
<evidence type="ECO:0000313" key="5">
    <source>
        <dbReference type="Proteomes" id="UP000005737"/>
    </source>
</evidence>
<sequence length="287" mass="31864">MDKTLDKTMATTETTKQEKISLLTGAAGGIGREIARLLDHEGYRQILVDLNEEKLNSVASELSIAPHCIVSNITDVRNVASIREQVQSRFGRLDVLVNNAGVIMTTPFDEAHYDEIDREYSVNYRAVLHFMREFIPVMKRQKSGNIVTISSLGGILPLKEAPGYCGSKFGVRGFMLAQNIALRRHGITVSTIYPTAIDTPMLEHEALHGGSLLNFVSDPLKPVQVAQAVIRAIKKRKMEIAVPTSEGYLCKFLGFFPGVIPAVLPFVERIADRNRLKYIKRKGLAPM</sequence>
<keyword evidence="5" id="KW-1185">Reference proteome</keyword>
<dbReference type="Proteomes" id="UP000005737">
    <property type="component" value="Unassembled WGS sequence"/>
</dbReference>
<dbReference type="InterPro" id="IPR036291">
    <property type="entry name" value="NAD(P)-bd_dom_sf"/>
</dbReference>
<protein>
    <submittedName>
        <fullName evidence="4">Short-chain dehydrogenase/reductase SDR</fullName>
    </submittedName>
</protein>
<dbReference type="PANTHER" id="PTHR44196">
    <property type="entry name" value="DEHYDROGENASE/REDUCTASE SDR FAMILY MEMBER 7B"/>
    <property type="match status" value="1"/>
</dbReference>
<gene>
    <name evidence="4" type="ORF">Lepil_2623</name>
</gene>
<dbReference type="PRINTS" id="PR00081">
    <property type="entry name" value="GDHRDH"/>
</dbReference>
<evidence type="ECO:0000256" key="3">
    <source>
        <dbReference type="RuleBase" id="RU000363"/>
    </source>
</evidence>
<comment type="similarity">
    <text evidence="1 3">Belongs to the short-chain dehydrogenases/reductases (SDR) family.</text>
</comment>
<dbReference type="GO" id="GO:0016020">
    <property type="term" value="C:membrane"/>
    <property type="evidence" value="ECO:0007669"/>
    <property type="project" value="TreeGrafter"/>
</dbReference>